<dbReference type="Gene3D" id="3.90.1150.10">
    <property type="entry name" value="Aspartate Aminotransferase, domain 1"/>
    <property type="match status" value="1"/>
</dbReference>
<feature type="non-terminal residue" evidence="13">
    <location>
        <position position="1"/>
    </location>
</feature>
<evidence type="ECO:0000256" key="2">
    <source>
        <dbReference type="ARBA" id="ARBA00005099"/>
    </source>
</evidence>
<evidence type="ECO:0000256" key="5">
    <source>
        <dbReference type="ARBA" id="ARBA00022576"/>
    </source>
</evidence>
<evidence type="ECO:0000313" key="14">
    <source>
        <dbReference type="Proteomes" id="UP000541610"/>
    </source>
</evidence>
<keyword evidence="9" id="KW-0718">Serine biosynthesis</keyword>
<dbReference type="FunFam" id="3.90.1150.10:FF:000006">
    <property type="entry name" value="Phosphoserine aminotransferase"/>
    <property type="match status" value="1"/>
</dbReference>
<evidence type="ECO:0000313" key="13">
    <source>
        <dbReference type="EMBL" id="KAF4677989.1"/>
    </source>
</evidence>
<dbReference type="HAMAP" id="MF_00160">
    <property type="entry name" value="SerC_aminotrans_5"/>
    <property type="match status" value="1"/>
</dbReference>
<accession>A0A7J6N259</accession>
<evidence type="ECO:0000259" key="12">
    <source>
        <dbReference type="Pfam" id="PF00266"/>
    </source>
</evidence>
<dbReference type="EMBL" id="JABANP010000939">
    <property type="protein sequence ID" value="KAF4677989.1"/>
    <property type="molecule type" value="Genomic_DNA"/>
</dbReference>
<dbReference type="InterPro" id="IPR015424">
    <property type="entry name" value="PyrdxlP-dep_Trfase"/>
</dbReference>
<dbReference type="InterPro" id="IPR022278">
    <property type="entry name" value="Pser_aminoTfrase"/>
</dbReference>
<evidence type="ECO:0000256" key="9">
    <source>
        <dbReference type="ARBA" id="ARBA00023299"/>
    </source>
</evidence>
<gene>
    <name evidence="13" type="primary">PSAT1_4</name>
    <name evidence="13" type="ORF">FOZ60_017028</name>
</gene>
<protein>
    <recommendedName>
        <fullName evidence="4">phosphoserine transaminase</fullName>
        <ecNumber evidence="4">2.6.1.52</ecNumber>
    </recommendedName>
</protein>
<dbReference type="PANTHER" id="PTHR43247">
    <property type="entry name" value="PHOSPHOSERINE AMINOTRANSFERASE"/>
    <property type="match status" value="1"/>
</dbReference>
<evidence type="ECO:0000256" key="10">
    <source>
        <dbReference type="ARBA" id="ARBA00047630"/>
    </source>
</evidence>
<organism evidence="13 14">
    <name type="scientific">Perkinsus olseni</name>
    <name type="common">Perkinsus atlanticus</name>
    <dbReference type="NCBI Taxonomy" id="32597"/>
    <lineage>
        <taxon>Eukaryota</taxon>
        <taxon>Sar</taxon>
        <taxon>Alveolata</taxon>
        <taxon>Perkinsozoa</taxon>
        <taxon>Perkinsea</taxon>
        <taxon>Perkinsida</taxon>
        <taxon>Perkinsidae</taxon>
        <taxon>Perkinsus</taxon>
    </lineage>
</organism>
<reference evidence="13 14" key="1">
    <citation type="submission" date="2020-04" db="EMBL/GenBank/DDBJ databases">
        <title>Perkinsus olseni comparative genomics.</title>
        <authorList>
            <person name="Bogema D.R."/>
        </authorList>
    </citation>
    <scope>NUCLEOTIDE SEQUENCE [LARGE SCALE GENOMIC DNA]</scope>
    <source>
        <strain evidence="13">00978-12</strain>
    </source>
</reference>
<keyword evidence="8" id="KW-0663">Pyridoxal phosphate</keyword>
<dbReference type="InterPro" id="IPR000192">
    <property type="entry name" value="Aminotrans_V_dom"/>
</dbReference>
<dbReference type="OrthoDB" id="1703350at2759"/>
<comment type="catalytic activity">
    <reaction evidence="10">
        <text>4-(phosphooxy)-L-threonine + 2-oxoglutarate = (R)-3-hydroxy-2-oxo-4-phosphooxybutanoate + L-glutamate</text>
        <dbReference type="Rhea" id="RHEA:16573"/>
        <dbReference type="ChEBI" id="CHEBI:16810"/>
        <dbReference type="ChEBI" id="CHEBI:29985"/>
        <dbReference type="ChEBI" id="CHEBI:58452"/>
        <dbReference type="ChEBI" id="CHEBI:58538"/>
        <dbReference type="EC" id="2.6.1.52"/>
    </reaction>
</comment>
<keyword evidence="5 13" id="KW-0032">Aminotransferase</keyword>
<dbReference type="Pfam" id="PF00266">
    <property type="entry name" value="Aminotran_5"/>
    <property type="match status" value="1"/>
</dbReference>
<evidence type="ECO:0000256" key="6">
    <source>
        <dbReference type="ARBA" id="ARBA00022605"/>
    </source>
</evidence>
<dbReference type="GO" id="GO:0030170">
    <property type="term" value="F:pyridoxal phosphate binding"/>
    <property type="evidence" value="ECO:0007669"/>
    <property type="project" value="TreeGrafter"/>
</dbReference>
<evidence type="ECO:0000256" key="8">
    <source>
        <dbReference type="ARBA" id="ARBA00022898"/>
    </source>
</evidence>
<dbReference type="GO" id="GO:0006564">
    <property type="term" value="P:L-serine biosynthetic process"/>
    <property type="evidence" value="ECO:0007669"/>
    <property type="project" value="UniProtKB-KW"/>
</dbReference>
<dbReference type="InterPro" id="IPR015422">
    <property type="entry name" value="PyrdxlP-dep_Trfase_small"/>
</dbReference>
<evidence type="ECO:0000256" key="1">
    <source>
        <dbReference type="ARBA" id="ARBA00001933"/>
    </source>
</evidence>
<dbReference type="SUPFAM" id="SSF53383">
    <property type="entry name" value="PLP-dependent transferases"/>
    <property type="match status" value="1"/>
</dbReference>
<dbReference type="GO" id="GO:0004648">
    <property type="term" value="F:O-phospho-L-serine:2-oxoglutarate aminotransferase activity"/>
    <property type="evidence" value="ECO:0007669"/>
    <property type="project" value="UniProtKB-EC"/>
</dbReference>
<keyword evidence="6" id="KW-0028">Amino-acid biosynthesis</keyword>
<keyword evidence="7 13" id="KW-0808">Transferase</keyword>
<dbReference type="PANTHER" id="PTHR43247:SF1">
    <property type="entry name" value="PHOSPHOSERINE AMINOTRANSFERASE"/>
    <property type="match status" value="1"/>
</dbReference>
<evidence type="ECO:0000256" key="4">
    <source>
        <dbReference type="ARBA" id="ARBA00013030"/>
    </source>
</evidence>
<dbReference type="PIRSF" id="PIRSF000525">
    <property type="entry name" value="SerC"/>
    <property type="match status" value="1"/>
</dbReference>
<dbReference type="EC" id="2.6.1.52" evidence="4"/>
<dbReference type="AlphaFoldDB" id="A0A7J6N259"/>
<dbReference type="InterPro" id="IPR015421">
    <property type="entry name" value="PyrdxlP-dep_Trfase_major"/>
</dbReference>
<comment type="catalytic activity">
    <reaction evidence="11">
        <text>O-phospho-L-serine + 2-oxoglutarate = 3-phosphooxypyruvate + L-glutamate</text>
        <dbReference type="Rhea" id="RHEA:14329"/>
        <dbReference type="ChEBI" id="CHEBI:16810"/>
        <dbReference type="ChEBI" id="CHEBI:18110"/>
        <dbReference type="ChEBI" id="CHEBI:29985"/>
        <dbReference type="ChEBI" id="CHEBI:57524"/>
        <dbReference type="EC" id="2.6.1.52"/>
    </reaction>
</comment>
<sequence length="375" mass="42103">MPSEQFPRKYDRVYNFSAGPCCFPVEVLEQARDEMLNWHGCGMSVMEMSHRGKEYTSIIEAAEADLREILNIPDNFKVIFYQGGATLQFAGIPFNMMGEGKKADYIVTGQWSEKAAKEAAKYGDVNIVANTKPEKFTRVPRMSEYKDKLSSDASYVYYCMNETVNGVEFDYVPDVGDKPLVCDMSSNFMSRPIDFSKYAVVYAGAQKNLGPAGVTVVIVDEKYLGNEMPMTPAYLNWATMAKAGSMYNTPACYAIYMTGLYLKYTKAHGGLKHWDDLAEKKSGLLYKAIEDSNGFYNAPVEKNVRSRMNVPFVIKDNDDDLKKKFLAEAKEVGLVTLSGHRSVGGLRASLYNGMPLEGVQHLVDFMQKFYNEKPV</sequence>
<dbReference type="NCBIfam" id="TIGR01364">
    <property type="entry name" value="serC_1"/>
    <property type="match status" value="1"/>
</dbReference>
<dbReference type="NCBIfam" id="NF003764">
    <property type="entry name" value="PRK05355.1"/>
    <property type="match status" value="1"/>
</dbReference>
<comment type="caution">
    <text evidence="13">The sequence shown here is derived from an EMBL/GenBank/DDBJ whole genome shotgun (WGS) entry which is preliminary data.</text>
</comment>
<dbReference type="GO" id="GO:0005737">
    <property type="term" value="C:cytoplasm"/>
    <property type="evidence" value="ECO:0007669"/>
    <property type="project" value="TreeGrafter"/>
</dbReference>
<comment type="similarity">
    <text evidence="3">Belongs to the class-V pyridoxal-phosphate-dependent aminotransferase family. SerC subfamily.</text>
</comment>
<proteinExistence type="inferred from homology"/>
<dbReference type="UniPathway" id="UPA00135">
    <property type="reaction ID" value="UER00197"/>
</dbReference>
<feature type="domain" description="Aminotransferase class V" evidence="12">
    <location>
        <begin position="13"/>
        <end position="362"/>
    </location>
</feature>
<dbReference type="Proteomes" id="UP000541610">
    <property type="component" value="Unassembled WGS sequence"/>
</dbReference>
<evidence type="ECO:0000256" key="7">
    <source>
        <dbReference type="ARBA" id="ARBA00022679"/>
    </source>
</evidence>
<dbReference type="FunFam" id="3.40.640.10:FF:000010">
    <property type="entry name" value="Phosphoserine aminotransferase"/>
    <property type="match status" value="1"/>
</dbReference>
<dbReference type="Gene3D" id="3.40.640.10">
    <property type="entry name" value="Type I PLP-dependent aspartate aminotransferase-like (Major domain)"/>
    <property type="match status" value="1"/>
</dbReference>
<name>A0A7J6N259_PEROL</name>
<comment type="pathway">
    <text evidence="2">Amino-acid biosynthesis; L-serine biosynthesis; L-serine from 3-phospho-D-glycerate: step 2/3.</text>
</comment>
<evidence type="ECO:0000256" key="3">
    <source>
        <dbReference type="ARBA" id="ARBA00006904"/>
    </source>
</evidence>
<evidence type="ECO:0000256" key="11">
    <source>
        <dbReference type="ARBA" id="ARBA00049007"/>
    </source>
</evidence>
<comment type="cofactor">
    <cofactor evidence="1">
        <name>pyridoxal 5'-phosphate</name>
        <dbReference type="ChEBI" id="CHEBI:597326"/>
    </cofactor>
</comment>